<feature type="coiled-coil region" evidence="1">
    <location>
        <begin position="699"/>
        <end position="740"/>
    </location>
</feature>
<proteinExistence type="predicted"/>
<evidence type="ECO:0000313" key="2">
    <source>
        <dbReference type="EMBL" id="ABX80990.1"/>
    </source>
</evidence>
<sequence>MNSKEEYQSILNNTKTEVERIKSLILNIEHAFNESKSKAHSIRSKEVSDISKVMVDIKKQSAQSITLLESNYKKEFEKIIENFESNQALLLLEIEDATKNYEKEKSKISHIKNFYREQSDKKYLSIKNDYHAASIEFNKSLETLKKEKEHHLKELKQSDEANRLPIEDALDKLKLDYEAQKLQVEQTYKEKLEAHKNKIEVITTNFNTKKDELTITYSDALSLINSKLSSFRDVIANDRLDRNQKLKEDLKETQNEDAIKALKKDVKRHLRQQDAELNRQIIRTEKESHALLKAHYQKLQDLELKYLEDKSNWRIKGKKFVIDQKLENYVNEQNYQYQLKSLQLQLKTLKSTYEFELEKTDITHLSQIAPLDLKLSVANAISEKDVNLLSNDTNYHLNFYQHQEDSLTHNFTVFKLTKEHELEVLNLTKEHDLSVSNMSLQLSIDKENVIREQQLANQQLKKDYIEYTYQKQVSSEELIYLKQKALYENEIQHLMKSEHSYHNYLTDKRVIEQSILKHKRRIEETNIHFLERLEFVDMTNEMLTKDLEVIHSRIHYLFNQIYLIYNIHHHFMLSLIQIYEIPAHPEDVKQYIHLYLEVFKHLNSIQEQAKDQFLLDLNTFQEVKINDLSALKLKTNNDLLESEYMAKIKTIDLDITSTNQIISDIEDRILVLSSNVDRVQFELNEIETSDNPKASLSTKKDLTKQLNIIESEISTLDKSIIKYNNQIDLLNKRKNRLLGELDKKRSITLSKNQTDTKSYLKQKLFYIHGIKQITQLFKVYEEKVLVITNKLDQPLYLTDNIIKEYQKGYTRIEEYFEKTSNAIYQSLLKGSVSLYDKLMAQQNISKKDFLTEQKHLLKKLDKQQLEFELKLKNLSSDFKHHLQLLSDEKDTIIQNINTVQFKSQEQDLINQQKLMSLTESKIMSTESNLNKEILLIDDNLKSVILQMHNDFDKQIQKIKLQHDKNILKHNEAMLLKTKNLKALEESTKLKNGQLSMRFTQAEVKLIELNKEKIANFEQSIQKKHSLLLKKIQSYADELKSAQTKKDLSIKDNESKLLAFTSKVEIHERKILQKDLKDAKASYQFKQRTLKL</sequence>
<feature type="coiled-coil region" evidence="1">
    <location>
        <begin position="236"/>
        <end position="287"/>
    </location>
</feature>
<evidence type="ECO:0000256" key="1">
    <source>
        <dbReference type="SAM" id="Coils"/>
    </source>
</evidence>
<dbReference type="EMBL" id="CP000896">
    <property type="protein sequence ID" value="ABX80990.1"/>
    <property type="molecule type" value="Genomic_DNA"/>
</dbReference>
<feature type="coiled-coil region" evidence="1">
    <location>
        <begin position="138"/>
        <end position="190"/>
    </location>
</feature>
<protein>
    <submittedName>
        <fullName evidence="2">Uncharacterized protein</fullName>
    </submittedName>
</protein>
<feature type="coiled-coil region" evidence="1">
    <location>
        <begin position="332"/>
        <end position="359"/>
    </location>
</feature>
<dbReference type="HOGENOM" id="CLU_284508_0_0_14"/>
<gene>
    <name evidence="2" type="ordered locus">ACL_0368</name>
</gene>
<dbReference type="KEGG" id="acl:ACL_0368"/>
<keyword evidence="3" id="KW-1185">Reference proteome</keyword>
<evidence type="ECO:0000313" key="3">
    <source>
        <dbReference type="Proteomes" id="UP000008558"/>
    </source>
</evidence>
<name>A9NF60_ACHLI</name>
<dbReference type="Proteomes" id="UP000008558">
    <property type="component" value="Chromosome"/>
</dbReference>
<keyword evidence="1" id="KW-0175">Coiled coil</keyword>
<dbReference type="AlphaFoldDB" id="A9NF60"/>
<organism evidence="2 3">
    <name type="scientific">Acholeplasma laidlawii (strain PG-8A)</name>
    <dbReference type="NCBI Taxonomy" id="441768"/>
    <lineage>
        <taxon>Bacteria</taxon>
        <taxon>Bacillati</taxon>
        <taxon>Mycoplasmatota</taxon>
        <taxon>Mollicutes</taxon>
        <taxon>Acholeplasmatales</taxon>
        <taxon>Acholeplasmataceae</taxon>
        <taxon>Acholeplasma</taxon>
    </lineage>
</organism>
<accession>A9NF60</accession>
<reference evidence="2 3" key="1">
    <citation type="journal article" date="2011" name="J. Bacteriol.">
        <title>Complete genome and proteome of Acholeplasma laidlawii.</title>
        <authorList>
            <person name="Lazarev V.N."/>
            <person name="Levitskii S.A."/>
            <person name="Basovskii Y.I."/>
            <person name="Chukin M.M."/>
            <person name="Akopian T.A."/>
            <person name="Vereshchagin V.V."/>
            <person name="Kostrjukova E.S."/>
            <person name="Kovaleva G.Y."/>
            <person name="Kazanov M.D."/>
            <person name="Malko D.B."/>
            <person name="Vitreschak A.G."/>
            <person name="Sernova N.V."/>
            <person name="Gelfand M.S."/>
            <person name="Demina I.A."/>
            <person name="Serebryakova M.V."/>
            <person name="Galyamina M.A."/>
            <person name="Vtyurin N.N."/>
            <person name="Rogov S.I."/>
            <person name="Alexeev D.G."/>
            <person name="Ladygina V.G."/>
            <person name="Govorun V.M."/>
        </authorList>
    </citation>
    <scope>NUCLEOTIDE SEQUENCE [LARGE SCALE GENOMIC DNA]</scope>
    <source>
        <strain evidence="2 3">PG-8A</strain>
    </source>
</reference>